<dbReference type="SUPFAM" id="SSF46785">
    <property type="entry name" value="Winged helix' DNA-binding domain"/>
    <property type="match status" value="1"/>
</dbReference>
<dbReference type="RefSeq" id="WP_184715073.1">
    <property type="nucleotide sequence ID" value="NZ_JACHJP010000002.1"/>
</dbReference>
<protein>
    <submittedName>
        <fullName evidence="2">DNA-binding IclR family transcriptional regulator</fullName>
    </submittedName>
</protein>
<organism evidence="2 3">
    <name type="scientific">Streptosporangium saharense</name>
    <dbReference type="NCBI Taxonomy" id="1706840"/>
    <lineage>
        <taxon>Bacteria</taxon>
        <taxon>Bacillati</taxon>
        <taxon>Actinomycetota</taxon>
        <taxon>Actinomycetes</taxon>
        <taxon>Streptosporangiales</taxon>
        <taxon>Streptosporangiaceae</taxon>
        <taxon>Streptosporangium</taxon>
    </lineage>
</organism>
<keyword evidence="3" id="KW-1185">Reference proteome</keyword>
<evidence type="ECO:0000313" key="3">
    <source>
        <dbReference type="Proteomes" id="UP000552644"/>
    </source>
</evidence>
<dbReference type="Proteomes" id="UP000552644">
    <property type="component" value="Unassembled WGS sequence"/>
</dbReference>
<evidence type="ECO:0000259" key="1">
    <source>
        <dbReference type="Pfam" id="PF09339"/>
    </source>
</evidence>
<keyword evidence="2" id="KW-0238">DNA-binding</keyword>
<dbReference type="InterPro" id="IPR036388">
    <property type="entry name" value="WH-like_DNA-bd_sf"/>
</dbReference>
<dbReference type="AlphaFoldDB" id="A0A7W7VNF3"/>
<dbReference type="GO" id="GO:0006355">
    <property type="term" value="P:regulation of DNA-templated transcription"/>
    <property type="evidence" value="ECO:0007669"/>
    <property type="project" value="InterPro"/>
</dbReference>
<evidence type="ECO:0000313" key="2">
    <source>
        <dbReference type="EMBL" id="MBB4916155.1"/>
    </source>
</evidence>
<gene>
    <name evidence="2" type="ORF">FHS44_003240</name>
</gene>
<feature type="domain" description="HTH iclR-type" evidence="1">
    <location>
        <begin position="25"/>
        <end position="66"/>
    </location>
</feature>
<dbReference type="InterPro" id="IPR036390">
    <property type="entry name" value="WH_DNA-bd_sf"/>
</dbReference>
<dbReference type="EMBL" id="JACHJP010000002">
    <property type="protein sequence ID" value="MBB4916155.1"/>
    <property type="molecule type" value="Genomic_DNA"/>
</dbReference>
<sequence length="80" mass="8693">MSEERQADVQALSGTDTRVYEAVAVLAVDDRTATVEEIVHATDLPEEAVRHSLGTLAEAGWLRADGAAYAVGRHDWSVER</sequence>
<dbReference type="Gene3D" id="1.10.10.10">
    <property type="entry name" value="Winged helix-like DNA-binding domain superfamily/Winged helix DNA-binding domain"/>
    <property type="match status" value="1"/>
</dbReference>
<comment type="caution">
    <text evidence="2">The sequence shown here is derived from an EMBL/GenBank/DDBJ whole genome shotgun (WGS) entry which is preliminary data.</text>
</comment>
<name>A0A7W7VNF3_9ACTN</name>
<dbReference type="InterPro" id="IPR005471">
    <property type="entry name" value="Tscrpt_reg_IclR_N"/>
</dbReference>
<dbReference type="Pfam" id="PF09339">
    <property type="entry name" value="HTH_IclR"/>
    <property type="match status" value="1"/>
</dbReference>
<reference evidence="2 3" key="1">
    <citation type="submission" date="2020-08" db="EMBL/GenBank/DDBJ databases">
        <title>Genomic Encyclopedia of Type Strains, Phase III (KMG-III): the genomes of soil and plant-associated and newly described type strains.</title>
        <authorList>
            <person name="Whitman W."/>
        </authorList>
    </citation>
    <scope>NUCLEOTIDE SEQUENCE [LARGE SCALE GENOMIC DNA]</scope>
    <source>
        <strain evidence="2 3">CECT 8840</strain>
    </source>
</reference>
<proteinExistence type="predicted"/>
<dbReference type="GO" id="GO:0003677">
    <property type="term" value="F:DNA binding"/>
    <property type="evidence" value="ECO:0007669"/>
    <property type="project" value="UniProtKB-KW"/>
</dbReference>
<accession>A0A7W7VNF3</accession>